<dbReference type="InterPro" id="IPR001806">
    <property type="entry name" value="Small_GTPase"/>
</dbReference>
<dbReference type="EMBL" id="OD569814">
    <property type="protein sequence ID" value="CAD7448294.1"/>
    <property type="molecule type" value="Genomic_DNA"/>
</dbReference>
<dbReference type="AlphaFoldDB" id="A0A7R9F9A0"/>
<protein>
    <recommendedName>
        <fullName evidence="9">Ras-related protein Rab-27A</fullName>
    </recommendedName>
</protein>
<evidence type="ECO:0000256" key="3">
    <source>
        <dbReference type="ARBA" id="ARBA00023134"/>
    </source>
</evidence>
<name>A0A7R9F9A0_9NEOP</name>
<keyword evidence="7" id="KW-0732">Signal</keyword>
<feature type="signal peptide" evidence="7">
    <location>
        <begin position="1"/>
        <end position="25"/>
    </location>
</feature>
<gene>
    <name evidence="8" type="ORF">TBIB3V08_LOCUS10581</name>
</gene>
<evidence type="ECO:0008006" key="9">
    <source>
        <dbReference type="Google" id="ProtNLM"/>
    </source>
</evidence>
<sequence length="668" mass="75291">MSVWYSPECCPWLLWPVGLLAPVRSLRQTPSLPLARPLRLLHLLHLRSLSASQSLLHPRYAPKQNINDSFTLLDEFRTNPRCRDWAITTHYLQGAAITFLSSDSSVKSFPSKQNRRLRWNIWSTRVGITCLHQNPGPHFIRGSRRREVALLKRLIVNCFHYDKVVPVDLAVSFQVLNVAVILITVFHHGIVLLVTSQSQDTPFHPPSVPRTTAKILPPSPPQFHAPRYSPVGHVTEPRYSLHPPSVPCTTQCQQLYLVCIKGSGKAGEATKHKAHDMFKPSTSLYLGVLFQELGEILEQGVLRSQEVKLVVSLLPVHQVGQELSAITRHKLSCQLHNVPGRKQTLNLVLTVVCCNDTPKSKNSQIKSGNGGRVSDELKLGRRILGDERLLHLFQDILLLLLRGGQQGLRGGWPSSNGGLLTWGHTVFSVVLPGQLTNVPDKHVISPMIPQDMTSYTALPKSIFWTKILEFDVRKGGVDLRQQYTDGTFKSRFISTVGIDFREKRMTYRNQGRSQRVHLQLWDTAGQERYRSLTTAFYRDAMGFLLLFDLTNEQSFLEIRNWLDQLRTHAYCDDPDVILCGNKCDLEDKRVVSEQAAQDMADKYGLVYVETSAVTGMNVSLAVELLLERIMQRMDQAVDRAMLPGRRGRPRPGDQEEGPLAPPSSPCVC</sequence>
<evidence type="ECO:0000256" key="5">
    <source>
        <dbReference type="ARBA" id="ARBA00023289"/>
    </source>
</evidence>
<keyword evidence="3" id="KW-0342">GTP-binding</keyword>
<dbReference type="FunFam" id="3.40.50.300:FF:001447">
    <property type="entry name" value="Ras-related protein Rab-1B"/>
    <property type="match status" value="1"/>
</dbReference>
<evidence type="ECO:0000313" key="8">
    <source>
        <dbReference type="EMBL" id="CAD7448294.1"/>
    </source>
</evidence>
<dbReference type="SMART" id="SM00173">
    <property type="entry name" value="RAS"/>
    <property type="match status" value="1"/>
</dbReference>
<evidence type="ECO:0000256" key="7">
    <source>
        <dbReference type="SAM" id="SignalP"/>
    </source>
</evidence>
<dbReference type="InterPro" id="IPR050305">
    <property type="entry name" value="Small_GTPase_Rab"/>
</dbReference>
<dbReference type="InterPro" id="IPR005225">
    <property type="entry name" value="Small_GTP-bd"/>
</dbReference>
<proteinExistence type="inferred from homology"/>
<dbReference type="GO" id="GO:0005525">
    <property type="term" value="F:GTP binding"/>
    <property type="evidence" value="ECO:0007669"/>
    <property type="project" value="UniProtKB-KW"/>
</dbReference>
<organism evidence="8">
    <name type="scientific">Timema bartmani</name>
    <dbReference type="NCBI Taxonomy" id="61472"/>
    <lineage>
        <taxon>Eukaryota</taxon>
        <taxon>Metazoa</taxon>
        <taxon>Ecdysozoa</taxon>
        <taxon>Arthropoda</taxon>
        <taxon>Hexapoda</taxon>
        <taxon>Insecta</taxon>
        <taxon>Pterygota</taxon>
        <taxon>Neoptera</taxon>
        <taxon>Polyneoptera</taxon>
        <taxon>Phasmatodea</taxon>
        <taxon>Timematodea</taxon>
        <taxon>Timematoidea</taxon>
        <taxon>Timematidae</taxon>
        <taxon>Timema</taxon>
    </lineage>
</organism>
<reference evidence="8" key="1">
    <citation type="submission" date="2020-11" db="EMBL/GenBank/DDBJ databases">
        <authorList>
            <person name="Tran Van P."/>
        </authorList>
    </citation>
    <scope>NUCLEOTIDE SEQUENCE</scope>
</reference>
<dbReference type="PROSITE" id="PS51421">
    <property type="entry name" value="RAS"/>
    <property type="match status" value="1"/>
</dbReference>
<dbReference type="PRINTS" id="PR00449">
    <property type="entry name" value="RASTRNSFRMNG"/>
</dbReference>
<dbReference type="SUPFAM" id="SSF52540">
    <property type="entry name" value="P-loop containing nucleoside triphosphate hydrolases"/>
    <property type="match status" value="1"/>
</dbReference>
<dbReference type="PROSITE" id="PS51419">
    <property type="entry name" value="RAB"/>
    <property type="match status" value="1"/>
</dbReference>
<comment type="similarity">
    <text evidence="1">Belongs to the small GTPase superfamily. Rab family.</text>
</comment>
<keyword evidence="4" id="KW-0449">Lipoprotein</keyword>
<dbReference type="SMART" id="SM00175">
    <property type="entry name" value="RAB"/>
    <property type="match status" value="1"/>
</dbReference>
<dbReference type="SMART" id="SM00174">
    <property type="entry name" value="RHO"/>
    <property type="match status" value="1"/>
</dbReference>
<evidence type="ECO:0000256" key="6">
    <source>
        <dbReference type="SAM" id="MobiDB-lite"/>
    </source>
</evidence>
<accession>A0A7R9F9A0</accession>
<dbReference type="Gene3D" id="3.40.50.300">
    <property type="entry name" value="P-loop containing nucleotide triphosphate hydrolases"/>
    <property type="match status" value="1"/>
</dbReference>
<dbReference type="InterPro" id="IPR027417">
    <property type="entry name" value="P-loop_NTPase"/>
</dbReference>
<keyword evidence="2" id="KW-0547">Nucleotide-binding</keyword>
<evidence type="ECO:0000256" key="2">
    <source>
        <dbReference type="ARBA" id="ARBA00022741"/>
    </source>
</evidence>
<dbReference type="GO" id="GO:0003924">
    <property type="term" value="F:GTPase activity"/>
    <property type="evidence" value="ECO:0007669"/>
    <property type="project" value="InterPro"/>
</dbReference>
<dbReference type="PROSITE" id="PS51420">
    <property type="entry name" value="RHO"/>
    <property type="match status" value="1"/>
</dbReference>
<dbReference type="NCBIfam" id="TIGR00231">
    <property type="entry name" value="small_GTP"/>
    <property type="match status" value="1"/>
</dbReference>
<evidence type="ECO:0000256" key="4">
    <source>
        <dbReference type="ARBA" id="ARBA00023288"/>
    </source>
</evidence>
<feature type="region of interest" description="Disordered" evidence="6">
    <location>
        <begin position="640"/>
        <end position="668"/>
    </location>
</feature>
<feature type="compositionally biased region" description="Pro residues" evidence="6">
    <location>
        <begin position="659"/>
        <end position="668"/>
    </location>
</feature>
<keyword evidence="5" id="KW-0636">Prenylation</keyword>
<feature type="chain" id="PRO_5030940347" description="Ras-related protein Rab-27A" evidence="7">
    <location>
        <begin position="26"/>
        <end position="668"/>
    </location>
</feature>
<dbReference type="PANTHER" id="PTHR47980">
    <property type="entry name" value="LD44762P"/>
    <property type="match status" value="1"/>
</dbReference>
<dbReference type="Pfam" id="PF00071">
    <property type="entry name" value="Ras"/>
    <property type="match status" value="1"/>
</dbReference>
<dbReference type="SMART" id="SM00176">
    <property type="entry name" value="RAN"/>
    <property type="match status" value="1"/>
</dbReference>
<evidence type="ECO:0000256" key="1">
    <source>
        <dbReference type="ARBA" id="ARBA00006270"/>
    </source>
</evidence>